<protein>
    <submittedName>
        <fullName evidence="11">Putative MFS-type transporter PB1E7,08c [Schizosaccharomyces pombe 972h-]</fullName>
    </submittedName>
</protein>
<keyword evidence="5 8" id="KW-1133">Transmembrane helix</keyword>
<feature type="region of interest" description="Disordered" evidence="7">
    <location>
        <begin position="109"/>
        <end position="228"/>
    </location>
</feature>
<dbReference type="CDD" id="cd17316">
    <property type="entry name" value="MFS_SV2_like"/>
    <property type="match status" value="1"/>
</dbReference>
<evidence type="ECO:0000256" key="1">
    <source>
        <dbReference type="ARBA" id="ARBA00004141"/>
    </source>
</evidence>
<dbReference type="PANTHER" id="PTHR23511:SF5">
    <property type="entry name" value="MAJOR FACILITATOR-TYPE TRANSPORTER HXNZ-RELATED"/>
    <property type="match status" value="1"/>
</dbReference>
<feature type="transmembrane region" description="Helical" evidence="8">
    <location>
        <begin position="1203"/>
        <end position="1222"/>
    </location>
</feature>
<gene>
    <name evidence="11" type="ORF">RSOLAG22IIIB_05284</name>
</gene>
<keyword evidence="6 8" id="KW-0472">Membrane</keyword>
<reference evidence="11 12" key="1">
    <citation type="submission" date="2015-07" db="EMBL/GenBank/DDBJ databases">
        <authorList>
            <person name="Noorani M."/>
        </authorList>
    </citation>
    <scope>NUCLEOTIDE SEQUENCE [LARGE SCALE GENOMIC DNA]</scope>
    <source>
        <strain evidence="11">BBA 69670</strain>
    </source>
</reference>
<dbReference type="GO" id="GO:0022857">
    <property type="term" value="F:transmembrane transporter activity"/>
    <property type="evidence" value="ECO:0007669"/>
    <property type="project" value="InterPro"/>
</dbReference>
<feature type="compositionally biased region" description="Basic and acidic residues" evidence="7">
    <location>
        <begin position="645"/>
        <end position="659"/>
    </location>
</feature>
<feature type="region of interest" description="Disordered" evidence="7">
    <location>
        <begin position="481"/>
        <end position="532"/>
    </location>
</feature>
<feature type="compositionally biased region" description="Polar residues" evidence="7">
    <location>
        <begin position="109"/>
        <end position="122"/>
    </location>
</feature>
<evidence type="ECO:0000313" key="12">
    <source>
        <dbReference type="Proteomes" id="UP000044841"/>
    </source>
</evidence>
<keyword evidence="4 8" id="KW-0812">Transmembrane</keyword>
<feature type="compositionally biased region" description="Basic and acidic residues" evidence="7">
    <location>
        <begin position="74"/>
        <end position="86"/>
    </location>
</feature>
<proteinExistence type="inferred from homology"/>
<dbReference type="Proteomes" id="UP000044841">
    <property type="component" value="Unassembled WGS sequence"/>
</dbReference>
<dbReference type="Gene3D" id="1.20.1250.20">
    <property type="entry name" value="MFS general substrate transporter like domains"/>
    <property type="match status" value="1"/>
</dbReference>
<dbReference type="SUPFAM" id="SSF103473">
    <property type="entry name" value="MFS general substrate transporter"/>
    <property type="match status" value="1"/>
</dbReference>
<dbReference type="FunFam" id="1.20.1250.20:FF:000171">
    <property type="entry name" value="MFS general substrate transporter"/>
    <property type="match status" value="1"/>
</dbReference>
<feature type="compositionally biased region" description="Polar residues" evidence="7">
    <location>
        <begin position="488"/>
        <end position="510"/>
    </location>
</feature>
<dbReference type="InterPro" id="IPR020846">
    <property type="entry name" value="MFS_dom"/>
</dbReference>
<dbReference type="Gene3D" id="1.10.472.80">
    <property type="entry name" value="Ypt/Rab-GAP domain of gyp1p, domain 3"/>
    <property type="match status" value="1"/>
</dbReference>
<evidence type="ECO:0000256" key="4">
    <source>
        <dbReference type="ARBA" id="ARBA00022692"/>
    </source>
</evidence>
<dbReference type="InterPro" id="IPR011701">
    <property type="entry name" value="MFS"/>
</dbReference>
<dbReference type="SUPFAM" id="SSF47923">
    <property type="entry name" value="Ypt/Rab-GAP domain of gyp1p"/>
    <property type="match status" value="2"/>
</dbReference>
<feature type="region of interest" description="Disordered" evidence="7">
    <location>
        <begin position="67"/>
        <end position="88"/>
    </location>
</feature>
<dbReference type="InterPro" id="IPR036259">
    <property type="entry name" value="MFS_trans_sf"/>
</dbReference>
<feature type="transmembrane region" description="Helical" evidence="8">
    <location>
        <begin position="1174"/>
        <end position="1196"/>
    </location>
</feature>
<feature type="transmembrane region" description="Helical" evidence="8">
    <location>
        <begin position="1493"/>
        <end position="1512"/>
    </location>
</feature>
<dbReference type="SMART" id="SM00164">
    <property type="entry name" value="TBC"/>
    <property type="match status" value="1"/>
</dbReference>
<keyword evidence="3" id="KW-0813">Transport</keyword>
<evidence type="ECO:0000256" key="8">
    <source>
        <dbReference type="SAM" id="Phobius"/>
    </source>
</evidence>
<accession>A0A0K6G4U1</accession>
<sequence>MVLSTRWHTLSDQEIQSSIANLSSVQSPSEESKHPYHETIRILSAACERLVKQAAALERARKSLQQQEARRKRAAESAVKELKPGQRDTGQQLLQAIYGLEPTEAINHNTLHPAKSPQSLPKSLSEAMEEVWTPPAREITKLQPAQPLDIPPSDAKSSRSRASSFTPGSSSHSVRSDKTGASKTFLGGWFGRSVSRTSGTPDQDDRERDGDTDADVISVASGNGGNTTAKMVTGVLRKGRNVFNAFSITPAPTPQKPIEEPTEADASFSYSSSPASRITSLPFQAPLLSPVLPAVTTLSTKAPSIAAFSLDSGEHDPRILTSEQPVPVHPAQYLSQNGHPSHLLAIIQATRIMSTDPRSILVDTGEDIGELVAKSAMALVQNAKDEQVTAHEPGKGLERKRSRSRPRPSTPAIGLGDISKDDDDEDPNHSASASLGRALAIQELKTGHKAGSGGGMGSKFKNLAPMAVAALSTPIFSAFPRSNRPGASPSSTAPNTANPLASNTTTNSIASPAIQPLATSTTGPGGTKKGRGTVELNSIVPVQLQPPTQFLSRAYTSSRLTSPDFKPQLASRFTRGGDPDEEGDEETNKRLQAQRRLGMTDRYGFIYGVNAYDVRLLQRARDASSSAPACLTGMKVQEREDENEKEIKTRSQSPEKLETPLEIADPNASTASSGYLDENAAVRSSASSGKLRLSSTKRSPTMNTLPRAAPIVTADTTPATADSTAASIAASTSSLSTSTVGALLDQLRSIHDKQQTVQTAEWNAFLKKRRQGGNFLALITKDEENDSDEEKEWGMGIVGISRMDAASAKEFARLVRGGIPLIFRDKVWSECAGAAEIREPGVFQDLLKRHESEENLALKEIEKDVVRTMPLNVFFGGDGVGVAKLRKVLQAYSWRNPEIGYCQGMNLIASTLLLVFSNEEDAFWVLTCIIEKILPGEFFSGSLIDSRACPLVLLDYVEMHHPKVYNHLFEMGVDLPAICFSWFLSMYTDCLPVETLFRVWDLIFADKIDALFRIGLAIIRINEPELLACDSASALYQYLEGMTARMWQADKLMKVESEIKSLMPHDDLVRRRDAHVAMLRSLTDSVDAEKKGSPISEPEVLSVDRRAEDEAVDRVYDLKSELVNQCLQNEIGMGRYQWELFLLSGFGWMADNIWLQGVAIILPSIEREMQPQHIAFVTLSLYVGLIVGATTWGVLADIIGRRLSWNITLFLSGVFGIAAGASHNFVTLGSLVACLGFGIGGNLPVDGALFLEFIPGSHQWLLTLLSVWWSLGQLTASLIAWGFISRYSCSNDTSQPCPSNENQGWRYTFYTLGAMTFLMFLARCVVFNLQESPKYLLAKGHDQGTIEVLQYVAKRNGRTISLTVEQFQDVNDRYGSSEQLATSPTNARTLVHAFKGFDLSHVKPLFSTPTLALNTSLTIVCWALIGLAYPLYNAFLPIYLNQRSVSQGSGTIDETYRNYSILSVLGIPGSIIACVMVDWTRGSGRWSFGGRKFAMAISTCLTGVFLFLFTQAKNEAGVLGFNCASTLTQNAMYGVLYAYTPEVFPAPHRGTGDAICSAINRITGLMAPIIATYGDLTTNAPLFVAASLFIVTSLVMVFLPIETAGRAAI</sequence>
<dbReference type="Pfam" id="PF00566">
    <property type="entry name" value="RabGAP-TBC"/>
    <property type="match status" value="1"/>
</dbReference>
<feature type="transmembrane region" description="Helical" evidence="8">
    <location>
        <begin position="1411"/>
        <end position="1432"/>
    </location>
</feature>
<feature type="region of interest" description="Disordered" evidence="7">
    <location>
        <begin position="625"/>
        <end position="705"/>
    </location>
</feature>
<name>A0A0K6G4U1_9AGAM</name>
<evidence type="ECO:0000256" key="2">
    <source>
        <dbReference type="ARBA" id="ARBA00008335"/>
    </source>
</evidence>
<evidence type="ECO:0000256" key="6">
    <source>
        <dbReference type="ARBA" id="ARBA00023136"/>
    </source>
</evidence>
<dbReference type="FunFam" id="1.10.8.270:FF:000026">
    <property type="entry name" value="TBC (Tre-2/Bub2/Cdc16) domain family"/>
    <property type="match status" value="1"/>
</dbReference>
<feature type="compositionally biased region" description="Basic and acidic residues" evidence="7">
    <location>
        <begin position="383"/>
        <end position="399"/>
    </location>
</feature>
<feature type="transmembrane region" description="Helical" evidence="8">
    <location>
        <begin position="1582"/>
        <end position="1601"/>
    </location>
</feature>
<dbReference type="InterPro" id="IPR000195">
    <property type="entry name" value="Rab-GAP-TBC_dom"/>
</dbReference>
<evidence type="ECO:0000313" key="11">
    <source>
        <dbReference type="EMBL" id="CUA73394.1"/>
    </source>
</evidence>
<evidence type="ECO:0000259" key="10">
    <source>
        <dbReference type="PROSITE" id="PS50850"/>
    </source>
</evidence>
<feature type="region of interest" description="Disordered" evidence="7">
    <location>
        <begin position="383"/>
        <end position="432"/>
    </location>
</feature>
<dbReference type="PROSITE" id="PS50850">
    <property type="entry name" value="MFS"/>
    <property type="match status" value="1"/>
</dbReference>
<evidence type="ECO:0000256" key="3">
    <source>
        <dbReference type="ARBA" id="ARBA00022448"/>
    </source>
</evidence>
<feature type="transmembrane region" description="Helical" evidence="8">
    <location>
        <begin position="1260"/>
        <end position="1284"/>
    </location>
</feature>
<dbReference type="PROSITE" id="PS50086">
    <property type="entry name" value="TBC_RABGAP"/>
    <property type="match status" value="1"/>
</dbReference>
<feature type="compositionally biased region" description="Low complexity" evidence="7">
    <location>
        <begin position="683"/>
        <end position="694"/>
    </location>
</feature>
<keyword evidence="12" id="KW-1185">Reference proteome</keyword>
<feature type="region of interest" description="Disordered" evidence="7">
    <location>
        <begin position="559"/>
        <end position="589"/>
    </location>
</feature>
<feature type="domain" description="Rab-GAP TBC" evidence="9">
    <location>
        <begin position="818"/>
        <end position="1007"/>
    </location>
</feature>
<feature type="region of interest" description="Disordered" evidence="7">
    <location>
        <begin position="248"/>
        <end position="271"/>
    </location>
</feature>
<feature type="transmembrane region" description="Helical" evidence="8">
    <location>
        <begin position="1459"/>
        <end position="1481"/>
    </location>
</feature>
<dbReference type="EMBL" id="CYGV01001378">
    <property type="protein sequence ID" value="CUA73394.1"/>
    <property type="molecule type" value="Genomic_DNA"/>
</dbReference>
<dbReference type="PANTHER" id="PTHR23511">
    <property type="entry name" value="SYNAPTIC VESICLE GLYCOPROTEIN 2"/>
    <property type="match status" value="1"/>
</dbReference>
<organism evidence="11 12">
    <name type="scientific">Rhizoctonia solani</name>
    <dbReference type="NCBI Taxonomy" id="456999"/>
    <lineage>
        <taxon>Eukaryota</taxon>
        <taxon>Fungi</taxon>
        <taxon>Dikarya</taxon>
        <taxon>Basidiomycota</taxon>
        <taxon>Agaricomycotina</taxon>
        <taxon>Agaricomycetes</taxon>
        <taxon>Cantharellales</taxon>
        <taxon>Ceratobasidiaceae</taxon>
        <taxon>Rhizoctonia</taxon>
    </lineage>
</organism>
<dbReference type="GO" id="GO:0016020">
    <property type="term" value="C:membrane"/>
    <property type="evidence" value="ECO:0007669"/>
    <property type="project" value="UniProtKB-SubCell"/>
</dbReference>
<comment type="subcellular location">
    <subcellularLocation>
        <location evidence="1">Membrane</location>
        <topology evidence="1">Multi-pass membrane protein</topology>
    </subcellularLocation>
</comment>
<evidence type="ECO:0000256" key="5">
    <source>
        <dbReference type="ARBA" id="ARBA00022989"/>
    </source>
</evidence>
<feature type="domain" description="Major facilitator superfamily (MFS) profile" evidence="10">
    <location>
        <begin position="1140"/>
        <end position="1604"/>
    </location>
</feature>
<evidence type="ECO:0000259" key="9">
    <source>
        <dbReference type="PROSITE" id="PS50086"/>
    </source>
</evidence>
<dbReference type="Gene3D" id="1.10.8.270">
    <property type="entry name" value="putative rabgap domain of human tbc1 domain family member 14 like domains"/>
    <property type="match status" value="1"/>
</dbReference>
<dbReference type="Pfam" id="PF07690">
    <property type="entry name" value="MFS_1"/>
    <property type="match status" value="1"/>
</dbReference>
<feature type="compositionally biased region" description="Low complexity" evidence="7">
    <location>
        <begin position="152"/>
        <end position="171"/>
    </location>
</feature>
<comment type="similarity">
    <text evidence="2">Belongs to the major facilitator superfamily.</text>
</comment>
<evidence type="ECO:0000256" key="7">
    <source>
        <dbReference type="SAM" id="MobiDB-lite"/>
    </source>
</evidence>
<dbReference type="InterPro" id="IPR035969">
    <property type="entry name" value="Rab-GAP_TBC_sf"/>
</dbReference>
<feature type="transmembrane region" description="Helical" evidence="8">
    <location>
        <begin position="1304"/>
        <end position="1329"/>
    </location>
</feature>